<gene>
    <name evidence="1" type="ORF">Pka01_34840</name>
</gene>
<dbReference type="AlphaFoldDB" id="A0A8J3PSJ6"/>
<dbReference type="Proteomes" id="UP000630097">
    <property type="component" value="Unassembled WGS sequence"/>
</dbReference>
<evidence type="ECO:0000313" key="1">
    <source>
        <dbReference type="EMBL" id="GIG80357.1"/>
    </source>
</evidence>
<protein>
    <submittedName>
        <fullName evidence="1">Uncharacterized protein</fullName>
    </submittedName>
</protein>
<organism evidence="1 2">
    <name type="scientific">Planotetraspora kaengkrachanensis</name>
    <dbReference type="NCBI Taxonomy" id="575193"/>
    <lineage>
        <taxon>Bacteria</taxon>
        <taxon>Bacillati</taxon>
        <taxon>Actinomycetota</taxon>
        <taxon>Actinomycetes</taxon>
        <taxon>Streptosporangiales</taxon>
        <taxon>Streptosporangiaceae</taxon>
        <taxon>Planotetraspora</taxon>
    </lineage>
</organism>
<keyword evidence="2" id="KW-1185">Reference proteome</keyword>
<evidence type="ECO:0000313" key="2">
    <source>
        <dbReference type="Proteomes" id="UP000630097"/>
    </source>
</evidence>
<reference evidence="1 2" key="1">
    <citation type="submission" date="2021-01" db="EMBL/GenBank/DDBJ databases">
        <title>Whole genome shotgun sequence of Planotetraspora kaengkrachanensis NBRC 104272.</title>
        <authorList>
            <person name="Komaki H."/>
            <person name="Tamura T."/>
        </authorList>
    </citation>
    <scope>NUCLEOTIDE SEQUENCE [LARGE SCALE GENOMIC DNA]</scope>
    <source>
        <strain evidence="1 2">NBRC 104272</strain>
    </source>
</reference>
<dbReference type="EMBL" id="BONV01000014">
    <property type="protein sequence ID" value="GIG80357.1"/>
    <property type="molecule type" value="Genomic_DNA"/>
</dbReference>
<name>A0A8J3PSJ6_9ACTN</name>
<sequence length="103" mass="11562">MPSCSAYASVMLTVRWPDYFDDYASVIEVKGWFGDVTVEWNGVRIQPVFYDPVRLSQEISDELAGGSYFREPNLIVIEKVTRDHMEAAIAALSEEGLACLIPD</sequence>
<comment type="caution">
    <text evidence="1">The sequence shown here is derived from an EMBL/GenBank/DDBJ whole genome shotgun (WGS) entry which is preliminary data.</text>
</comment>
<proteinExistence type="predicted"/>
<accession>A0A8J3PSJ6</accession>